<evidence type="ECO:0000313" key="2">
    <source>
        <dbReference type="Proteomes" id="UP001500238"/>
    </source>
</evidence>
<comment type="caution">
    <text evidence="1">The sequence shown here is derived from an EMBL/GenBank/DDBJ whole genome shotgun (WGS) entry which is preliminary data.</text>
</comment>
<dbReference type="InterPro" id="IPR038296">
    <property type="entry name" value="ParD_sf"/>
</dbReference>
<dbReference type="SUPFAM" id="SSF47598">
    <property type="entry name" value="Ribbon-helix-helix"/>
    <property type="match status" value="1"/>
</dbReference>
<keyword evidence="2" id="KW-1185">Reference proteome</keyword>
<accession>A0ABP3TBJ4</accession>
<name>A0ABP3TBJ4_9SPHN</name>
<gene>
    <name evidence="1" type="ORF">GCM10009102_33580</name>
</gene>
<protein>
    <submittedName>
        <fullName evidence="1">Type II toxin-antitoxin system ParD family antitoxin</fullName>
    </submittedName>
</protein>
<reference evidence="2" key="1">
    <citation type="journal article" date="2019" name="Int. J. Syst. Evol. Microbiol.">
        <title>The Global Catalogue of Microorganisms (GCM) 10K type strain sequencing project: providing services to taxonomists for standard genome sequencing and annotation.</title>
        <authorList>
            <consortium name="The Broad Institute Genomics Platform"/>
            <consortium name="The Broad Institute Genome Sequencing Center for Infectious Disease"/>
            <person name="Wu L."/>
            <person name="Ma J."/>
        </authorList>
    </citation>
    <scope>NUCLEOTIDE SEQUENCE [LARGE SCALE GENOMIC DNA]</scope>
    <source>
        <strain evidence="2">JCM 14603</strain>
    </source>
</reference>
<dbReference type="InterPro" id="IPR010985">
    <property type="entry name" value="Ribbon_hlx_hlx"/>
</dbReference>
<proteinExistence type="predicted"/>
<dbReference type="EMBL" id="BAAAES010000024">
    <property type="protein sequence ID" value="GAA0678363.1"/>
    <property type="molecule type" value="Genomic_DNA"/>
</dbReference>
<dbReference type="RefSeq" id="WP_163957173.1">
    <property type="nucleotide sequence ID" value="NZ_BAAAES010000024.1"/>
</dbReference>
<organism evidence="1 2">
    <name type="scientific">Sphingomonas insulae</name>
    <dbReference type="NCBI Taxonomy" id="424800"/>
    <lineage>
        <taxon>Bacteria</taxon>
        <taxon>Pseudomonadati</taxon>
        <taxon>Pseudomonadota</taxon>
        <taxon>Alphaproteobacteria</taxon>
        <taxon>Sphingomonadales</taxon>
        <taxon>Sphingomonadaceae</taxon>
        <taxon>Sphingomonas</taxon>
    </lineage>
</organism>
<evidence type="ECO:0000313" key="1">
    <source>
        <dbReference type="EMBL" id="GAA0678363.1"/>
    </source>
</evidence>
<dbReference type="Proteomes" id="UP001500238">
    <property type="component" value="Unassembled WGS sequence"/>
</dbReference>
<sequence length="83" mass="9358">MAQLNVSLPADLQRYVDGRVSDAGFADSDDYVRALIERDQHRYADDVLRVRRLVQEGIDSGVIDREPDDILDDIIADIRAADD</sequence>
<dbReference type="Gene3D" id="6.10.10.120">
    <property type="entry name" value="Antitoxin ParD1-like"/>
    <property type="match status" value="1"/>
</dbReference>